<name>A0A699KW62_TANCI</name>
<dbReference type="AlphaFoldDB" id="A0A699KW62"/>
<proteinExistence type="predicted"/>
<dbReference type="EMBL" id="BKCJ010560632">
    <property type="protein sequence ID" value="GFB13922.1"/>
    <property type="molecule type" value="Genomic_DNA"/>
</dbReference>
<evidence type="ECO:0000313" key="1">
    <source>
        <dbReference type="EMBL" id="GFB13922.1"/>
    </source>
</evidence>
<gene>
    <name evidence="1" type="ORF">Tci_685893</name>
</gene>
<sequence length="153" mass="18459">SRRKHIFSEKGESQERTNKFLNILRIDNDEVKNENDRKDFSSLKRKWSSSNVKVEDDSDEERCISILRRKPVSKELQSDCKVKVKEAYVPVIEKHTERWETEAEMIIEFSRSYELCMNAMCTLHRQNIYVKEYQEKDKIRTKPDQIKKKQEAW</sequence>
<organism evidence="1">
    <name type="scientific">Tanacetum cinerariifolium</name>
    <name type="common">Dalmatian daisy</name>
    <name type="synonym">Chrysanthemum cinerariifolium</name>
    <dbReference type="NCBI Taxonomy" id="118510"/>
    <lineage>
        <taxon>Eukaryota</taxon>
        <taxon>Viridiplantae</taxon>
        <taxon>Streptophyta</taxon>
        <taxon>Embryophyta</taxon>
        <taxon>Tracheophyta</taxon>
        <taxon>Spermatophyta</taxon>
        <taxon>Magnoliopsida</taxon>
        <taxon>eudicotyledons</taxon>
        <taxon>Gunneridae</taxon>
        <taxon>Pentapetalae</taxon>
        <taxon>asterids</taxon>
        <taxon>campanulids</taxon>
        <taxon>Asterales</taxon>
        <taxon>Asteraceae</taxon>
        <taxon>Asteroideae</taxon>
        <taxon>Anthemideae</taxon>
        <taxon>Anthemidinae</taxon>
        <taxon>Tanacetum</taxon>
    </lineage>
</organism>
<feature type="non-terminal residue" evidence="1">
    <location>
        <position position="1"/>
    </location>
</feature>
<protein>
    <submittedName>
        <fullName evidence="1">Fatty acid desaturase family protein</fullName>
    </submittedName>
</protein>
<comment type="caution">
    <text evidence="1">The sequence shown here is derived from an EMBL/GenBank/DDBJ whole genome shotgun (WGS) entry which is preliminary data.</text>
</comment>
<accession>A0A699KW62</accession>
<reference evidence="1" key="1">
    <citation type="journal article" date="2019" name="Sci. Rep.">
        <title>Draft genome of Tanacetum cinerariifolium, the natural source of mosquito coil.</title>
        <authorList>
            <person name="Yamashiro T."/>
            <person name="Shiraishi A."/>
            <person name="Satake H."/>
            <person name="Nakayama K."/>
        </authorList>
    </citation>
    <scope>NUCLEOTIDE SEQUENCE</scope>
</reference>